<evidence type="ECO:0000256" key="2">
    <source>
        <dbReference type="ARBA" id="ARBA00022481"/>
    </source>
</evidence>
<dbReference type="RefSeq" id="WP_194977556.1">
    <property type="nucleotide sequence ID" value="NZ_JADMKS010000002.1"/>
</dbReference>
<feature type="transmembrane region" description="Helical" evidence="6">
    <location>
        <begin position="22"/>
        <end position="43"/>
    </location>
</feature>
<dbReference type="AlphaFoldDB" id="A0AA40X0F1"/>
<evidence type="ECO:0000313" key="8">
    <source>
        <dbReference type="Proteomes" id="UP000705283"/>
    </source>
</evidence>
<dbReference type="GO" id="GO:0016020">
    <property type="term" value="C:membrane"/>
    <property type="evidence" value="ECO:0007669"/>
    <property type="project" value="UniProtKB-SubCell"/>
</dbReference>
<dbReference type="Pfam" id="PF07963">
    <property type="entry name" value="N_methyl"/>
    <property type="match status" value="1"/>
</dbReference>
<evidence type="ECO:0000256" key="1">
    <source>
        <dbReference type="ARBA" id="ARBA00004167"/>
    </source>
</evidence>
<reference evidence="7" key="2">
    <citation type="submission" date="2022-09" db="EMBL/GenBank/DDBJ databases">
        <title>Rouxiella aceris sp. nov., isolated from tree sap and emended description of the genus Rhouxiella.</title>
        <authorList>
            <person name="Kim I.S."/>
        </authorList>
    </citation>
    <scope>NUCLEOTIDE SEQUENCE</scope>
    <source>
        <strain evidence="7">SAP-2</strain>
    </source>
</reference>
<evidence type="ECO:0000313" key="7">
    <source>
        <dbReference type="EMBL" id="MBF6635867.1"/>
    </source>
</evidence>
<dbReference type="PROSITE" id="PS00409">
    <property type="entry name" value="PROKAR_NTER_METHYL"/>
    <property type="match status" value="1"/>
</dbReference>
<proteinExistence type="predicted"/>
<keyword evidence="2" id="KW-0488">Methylation</keyword>
<evidence type="ECO:0000256" key="5">
    <source>
        <dbReference type="ARBA" id="ARBA00023136"/>
    </source>
</evidence>
<dbReference type="EMBL" id="JADMKS010000002">
    <property type="protein sequence ID" value="MBF6635867.1"/>
    <property type="molecule type" value="Genomic_DNA"/>
</dbReference>
<sequence>MLKARDLTSCRVNQKGFTLPEAMLAMGIGSVLILGAMQFFPMLRQRTQQLSQHYQLDQLLRQTALTLQKDFRRAGFCAGKCNGRAIVITQASGEAKNSCIIVAYDLNRNGRWEPAGQSESEYFGYRLRNRMLESQRGVTQCNGSGWERMLDPTEVEFSQFQLSTVIGDSGGKLLVLEMRANWKKNTSVGSRLNTVVKVQ</sequence>
<reference evidence="7" key="1">
    <citation type="submission" date="2020-11" db="EMBL/GenBank/DDBJ databases">
        <authorList>
            <person name="Lee S.D."/>
        </authorList>
    </citation>
    <scope>NUCLEOTIDE SEQUENCE</scope>
    <source>
        <strain evidence="7">SAP-2</strain>
    </source>
</reference>
<dbReference type="NCBIfam" id="NF007848">
    <property type="entry name" value="PRK10557.1"/>
    <property type="match status" value="1"/>
</dbReference>
<comment type="subcellular location">
    <subcellularLocation>
        <location evidence="1">Membrane</location>
        <topology evidence="1">Single-pass membrane protein</topology>
    </subcellularLocation>
</comment>
<keyword evidence="3 6" id="KW-0812">Transmembrane</keyword>
<dbReference type="PANTHER" id="PTHR39583:SF3">
    <property type="entry name" value="PREPILIN PEPTIDASE-DEPENDENT PROTEIN B"/>
    <property type="match status" value="1"/>
</dbReference>
<organism evidence="7 8">
    <name type="scientific">Rouxiella silvae</name>
    <dbReference type="NCBI Taxonomy" id="1646373"/>
    <lineage>
        <taxon>Bacteria</taxon>
        <taxon>Pseudomonadati</taxon>
        <taxon>Pseudomonadota</taxon>
        <taxon>Gammaproteobacteria</taxon>
        <taxon>Enterobacterales</taxon>
        <taxon>Yersiniaceae</taxon>
        <taxon>Rouxiella</taxon>
    </lineage>
</organism>
<accession>A0AA40X0F1</accession>
<gene>
    <name evidence="7" type="ORF">ITX54_04215</name>
</gene>
<dbReference type="InterPro" id="IPR016419">
    <property type="entry name" value="Prepilin_Pept-dep_B_prd"/>
</dbReference>
<comment type="caution">
    <text evidence="7">The sequence shown here is derived from an EMBL/GenBank/DDBJ whole genome shotgun (WGS) entry which is preliminary data.</text>
</comment>
<evidence type="ECO:0000256" key="6">
    <source>
        <dbReference type="SAM" id="Phobius"/>
    </source>
</evidence>
<dbReference type="InterPro" id="IPR051621">
    <property type="entry name" value="T2SS_protein_J"/>
</dbReference>
<evidence type="ECO:0000256" key="4">
    <source>
        <dbReference type="ARBA" id="ARBA00022989"/>
    </source>
</evidence>
<keyword evidence="5 6" id="KW-0472">Membrane</keyword>
<dbReference type="InterPro" id="IPR012902">
    <property type="entry name" value="N_methyl_site"/>
</dbReference>
<dbReference type="PIRSF" id="PIRSF004525">
    <property type="entry name" value="Pilin_peptidase-dep_B_prd"/>
    <property type="match status" value="1"/>
</dbReference>
<keyword evidence="4 6" id="KW-1133">Transmembrane helix</keyword>
<dbReference type="PANTHER" id="PTHR39583">
    <property type="entry name" value="TYPE II SECRETION SYSTEM PROTEIN J-RELATED"/>
    <property type="match status" value="1"/>
</dbReference>
<dbReference type="GO" id="GO:0015628">
    <property type="term" value="P:protein secretion by the type II secretion system"/>
    <property type="evidence" value="ECO:0007669"/>
    <property type="project" value="TreeGrafter"/>
</dbReference>
<protein>
    <submittedName>
        <fullName evidence="7">Prepilin peptidase-dependent protein</fullName>
    </submittedName>
</protein>
<dbReference type="NCBIfam" id="TIGR02532">
    <property type="entry name" value="IV_pilin_GFxxxE"/>
    <property type="match status" value="1"/>
</dbReference>
<dbReference type="Proteomes" id="UP000705283">
    <property type="component" value="Unassembled WGS sequence"/>
</dbReference>
<name>A0AA40X0F1_9GAMM</name>
<evidence type="ECO:0000256" key="3">
    <source>
        <dbReference type="ARBA" id="ARBA00022692"/>
    </source>
</evidence>